<dbReference type="Proteomes" id="UP000321168">
    <property type="component" value="Unassembled WGS sequence"/>
</dbReference>
<evidence type="ECO:0000313" key="12">
    <source>
        <dbReference type="EMBL" id="TXC85171.1"/>
    </source>
</evidence>
<keyword evidence="8" id="KW-1133">Transmembrane helix</keyword>
<keyword evidence="6" id="KW-0812">Transmembrane</keyword>
<keyword evidence="9" id="KW-0472">Membrane</keyword>
<evidence type="ECO:0000259" key="11">
    <source>
        <dbReference type="PROSITE" id="PS52015"/>
    </source>
</evidence>
<dbReference type="PANTHER" id="PTHR33446:SF2">
    <property type="entry name" value="PROTEIN TONB"/>
    <property type="match status" value="1"/>
</dbReference>
<evidence type="ECO:0000256" key="5">
    <source>
        <dbReference type="ARBA" id="ARBA00022519"/>
    </source>
</evidence>
<gene>
    <name evidence="12" type="ORF">FRX97_00695</name>
</gene>
<keyword evidence="10" id="KW-0732">Signal</keyword>
<keyword evidence="4" id="KW-1003">Cell membrane</keyword>
<dbReference type="InterPro" id="IPR037682">
    <property type="entry name" value="TonB_C"/>
</dbReference>
<dbReference type="NCBIfam" id="TIGR01352">
    <property type="entry name" value="tonB_Cterm"/>
    <property type="match status" value="1"/>
</dbReference>
<comment type="similarity">
    <text evidence="2">Belongs to the TonB family.</text>
</comment>
<feature type="chain" id="PRO_5023001920" evidence="10">
    <location>
        <begin position="29"/>
        <end position="229"/>
    </location>
</feature>
<comment type="caution">
    <text evidence="12">The sequence shown here is derived from an EMBL/GenBank/DDBJ whole genome shotgun (WGS) entry which is preliminary data.</text>
</comment>
<feature type="domain" description="TonB C-terminal" evidence="11">
    <location>
        <begin position="139"/>
        <end position="229"/>
    </location>
</feature>
<dbReference type="PROSITE" id="PS52015">
    <property type="entry name" value="TONB_CTD"/>
    <property type="match status" value="1"/>
</dbReference>
<comment type="subcellular location">
    <subcellularLocation>
        <location evidence="1">Cell inner membrane</location>
        <topology evidence="1">Single-pass membrane protein</topology>
        <orientation evidence="1">Periplasmic side</orientation>
    </subcellularLocation>
</comment>
<organism evidence="12 13">
    <name type="scientific">Luteibaculum oceani</name>
    <dbReference type="NCBI Taxonomy" id="1294296"/>
    <lineage>
        <taxon>Bacteria</taxon>
        <taxon>Pseudomonadati</taxon>
        <taxon>Bacteroidota</taxon>
        <taxon>Flavobacteriia</taxon>
        <taxon>Flavobacteriales</taxon>
        <taxon>Luteibaculaceae</taxon>
        <taxon>Luteibaculum</taxon>
    </lineage>
</organism>
<proteinExistence type="inferred from homology"/>
<dbReference type="GO" id="GO:0055085">
    <property type="term" value="P:transmembrane transport"/>
    <property type="evidence" value="ECO:0007669"/>
    <property type="project" value="InterPro"/>
</dbReference>
<evidence type="ECO:0000256" key="2">
    <source>
        <dbReference type="ARBA" id="ARBA00006555"/>
    </source>
</evidence>
<reference evidence="12 13" key="1">
    <citation type="submission" date="2019-08" db="EMBL/GenBank/DDBJ databases">
        <title>Genome of Luteibaculum oceani JCM 18817.</title>
        <authorList>
            <person name="Bowman J.P."/>
        </authorList>
    </citation>
    <scope>NUCLEOTIDE SEQUENCE [LARGE SCALE GENOMIC DNA]</scope>
    <source>
        <strain evidence="12 13">JCM 18817</strain>
    </source>
</reference>
<evidence type="ECO:0000256" key="4">
    <source>
        <dbReference type="ARBA" id="ARBA00022475"/>
    </source>
</evidence>
<keyword evidence="5" id="KW-0997">Cell inner membrane</keyword>
<evidence type="ECO:0000256" key="6">
    <source>
        <dbReference type="ARBA" id="ARBA00022692"/>
    </source>
</evidence>
<evidence type="ECO:0000256" key="3">
    <source>
        <dbReference type="ARBA" id="ARBA00022448"/>
    </source>
</evidence>
<keyword evidence="7" id="KW-0653">Protein transport</keyword>
<evidence type="ECO:0000256" key="9">
    <source>
        <dbReference type="ARBA" id="ARBA00023136"/>
    </source>
</evidence>
<evidence type="ECO:0000313" key="13">
    <source>
        <dbReference type="Proteomes" id="UP000321168"/>
    </source>
</evidence>
<sequence>MKFKFPLFTHRLLFTLLICILTGSSIKAQDTVVSFFRDLKMEYKVSEKRGRIKVLQINDGNTKTTQIYNVKLQCLVYQEQHSNGIPTGKWVNNTENCEKINAWDFSKLVYETISLGDSLFSNLEPESKYENYEKAFFGKDSTGIFHYIARNLRYPNQARNLGVSGEVYVQFIIKASGKAQMASIIQGAHPFLDLECWNLIENMPNWTPAKKDGIPVDSYSVVSMNFDLR</sequence>
<dbReference type="RefSeq" id="WP_147012346.1">
    <property type="nucleotide sequence ID" value="NZ_VORB01000001.1"/>
</dbReference>
<dbReference type="Pfam" id="PF03544">
    <property type="entry name" value="TonB_C"/>
    <property type="match status" value="1"/>
</dbReference>
<keyword evidence="13" id="KW-1185">Reference proteome</keyword>
<evidence type="ECO:0000256" key="10">
    <source>
        <dbReference type="SAM" id="SignalP"/>
    </source>
</evidence>
<evidence type="ECO:0000256" key="8">
    <source>
        <dbReference type="ARBA" id="ARBA00022989"/>
    </source>
</evidence>
<evidence type="ECO:0000256" key="1">
    <source>
        <dbReference type="ARBA" id="ARBA00004383"/>
    </source>
</evidence>
<protein>
    <submittedName>
        <fullName evidence="12">TonB family protein</fullName>
    </submittedName>
</protein>
<evidence type="ECO:0000256" key="7">
    <source>
        <dbReference type="ARBA" id="ARBA00022927"/>
    </source>
</evidence>
<dbReference type="PANTHER" id="PTHR33446">
    <property type="entry name" value="PROTEIN TONB-RELATED"/>
    <property type="match status" value="1"/>
</dbReference>
<dbReference type="InterPro" id="IPR051045">
    <property type="entry name" value="TonB-dependent_transducer"/>
</dbReference>
<dbReference type="OrthoDB" id="1095452at2"/>
<dbReference type="InterPro" id="IPR006260">
    <property type="entry name" value="TonB/TolA_C"/>
</dbReference>
<dbReference type="AlphaFoldDB" id="A0A5C6VKG0"/>
<accession>A0A5C6VKG0</accession>
<feature type="signal peptide" evidence="10">
    <location>
        <begin position="1"/>
        <end position="28"/>
    </location>
</feature>
<dbReference type="SUPFAM" id="SSF74653">
    <property type="entry name" value="TolA/TonB C-terminal domain"/>
    <property type="match status" value="1"/>
</dbReference>
<name>A0A5C6VKG0_9FLAO</name>
<keyword evidence="3" id="KW-0813">Transport</keyword>
<dbReference type="GO" id="GO:0031992">
    <property type="term" value="F:energy transducer activity"/>
    <property type="evidence" value="ECO:0007669"/>
    <property type="project" value="TreeGrafter"/>
</dbReference>
<dbReference type="GO" id="GO:0098797">
    <property type="term" value="C:plasma membrane protein complex"/>
    <property type="evidence" value="ECO:0007669"/>
    <property type="project" value="TreeGrafter"/>
</dbReference>
<dbReference type="GO" id="GO:0015031">
    <property type="term" value="P:protein transport"/>
    <property type="evidence" value="ECO:0007669"/>
    <property type="project" value="UniProtKB-KW"/>
</dbReference>
<dbReference type="Gene3D" id="3.30.1150.10">
    <property type="match status" value="1"/>
</dbReference>
<dbReference type="EMBL" id="VORB01000001">
    <property type="protein sequence ID" value="TXC85171.1"/>
    <property type="molecule type" value="Genomic_DNA"/>
</dbReference>